<sequence length="207" mass="23558">MSRPLHTNCAVRALRRFAVLTKRTILRCAIAVRTLRATTPFSITDGDGNVYNLAHSSTDAQQAIARLNCLLRTTRSAVNFNTRFITGSDRAQLDGWYYLTFEPPLASVTHDGCKERLDTEAERREVFQGVHSHLPPQQLFVVLNTDVTDASDGVHVRCIVAQTRIYRRVFFTASKTIPFTLERSTIEHFKRVLQVRVAYPPSYDKLF</sequence>
<accession>A0AAE0CC62</accession>
<evidence type="ECO:0000313" key="2">
    <source>
        <dbReference type="Proteomes" id="UP001190700"/>
    </source>
</evidence>
<organism evidence="1 2">
    <name type="scientific">Cymbomonas tetramitiformis</name>
    <dbReference type="NCBI Taxonomy" id="36881"/>
    <lineage>
        <taxon>Eukaryota</taxon>
        <taxon>Viridiplantae</taxon>
        <taxon>Chlorophyta</taxon>
        <taxon>Pyramimonadophyceae</taxon>
        <taxon>Pyramimonadales</taxon>
        <taxon>Pyramimonadaceae</taxon>
        <taxon>Cymbomonas</taxon>
    </lineage>
</organism>
<dbReference type="AlphaFoldDB" id="A0AAE0CC62"/>
<dbReference type="Proteomes" id="UP001190700">
    <property type="component" value="Unassembled WGS sequence"/>
</dbReference>
<protein>
    <submittedName>
        <fullName evidence="1">Uncharacterized protein</fullName>
    </submittedName>
</protein>
<gene>
    <name evidence="1" type="ORF">CYMTET_38377</name>
</gene>
<reference evidence="1 2" key="1">
    <citation type="journal article" date="2015" name="Genome Biol. Evol.">
        <title>Comparative Genomics of a Bacterivorous Green Alga Reveals Evolutionary Causalities and Consequences of Phago-Mixotrophic Mode of Nutrition.</title>
        <authorList>
            <person name="Burns J.A."/>
            <person name="Paasch A."/>
            <person name="Narechania A."/>
            <person name="Kim E."/>
        </authorList>
    </citation>
    <scope>NUCLEOTIDE SEQUENCE [LARGE SCALE GENOMIC DNA]</scope>
    <source>
        <strain evidence="1 2">PLY_AMNH</strain>
    </source>
</reference>
<evidence type="ECO:0000313" key="1">
    <source>
        <dbReference type="EMBL" id="KAK3252343.1"/>
    </source>
</evidence>
<keyword evidence="2" id="KW-1185">Reference proteome</keyword>
<proteinExistence type="predicted"/>
<comment type="caution">
    <text evidence="1">The sequence shown here is derived from an EMBL/GenBank/DDBJ whole genome shotgun (WGS) entry which is preliminary data.</text>
</comment>
<dbReference type="EMBL" id="LGRX02025473">
    <property type="protein sequence ID" value="KAK3252343.1"/>
    <property type="molecule type" value="Genomic_DNA"/>
</dbReference>
<name>A0AAE0CC62_9CHLO</name>